<feature type="compositionally biased region" description="Basic and acidic residues" evidence="1">
    <location>
        <begin position="1"/>
        <end position="23"/>
    </location>
</feature>
<comment type="caution">
    <text evidence="2">The sequence shown here is derived from an EMBL/GenBank/DDBJ whole genome shotgun (WGS) entry which is preliminary data.</text>
</comment>
<feature type="compositionally biased region" description="Gly residues" evidence="1">
    <location>
        <begin position="65"/>
        <end position="75"/>
    </location>
</feature>
<evidence type="ECO:0000256" key="1">
    <source>
        <dbReference type="SAM" id="MobiDB-lite"/>
    </source>
</evidence>
<dbReference type="PROSITE" id="PS51318">
    <property type="entry name" value="TAT"/>
    <property type="match status" value="1"/>
</dbReference>
<accession>A0A316GJ42</accession>
<protein>
    <submittedName>
        <fullName evidence="2">Uncharacterized protein</fullName>
    </submittedName>
</protein>
<name>A0A316GJ42_9RHOB</name>
<dbReference type="InterPro" id="IPR006311">
    <property type="entry name" value="TAT_signal"/>
</dbReference>
<dbReference type="RefSeq" id="WP_109668586.1">
    <property type="nucleotide sequence ID" value="NZ_QGGW01000005.1"/>
</dbReference>
<dbReference type="Proteomes" id="UP000245708">
    <property type="component" value="Unassembled WGS sequence"/>
</dbReference>
<feature type="region of interest" description="Disordered" evidence="1">
    <location>
        <begin position="41"/>
        <end position="99"/>
    </location>
</feature>
<dbReference type="AlphaFoldDB" id="A0A316GJ42"/>
<evidence type="ECO:0000313" key="3">
    <source>
        <dbReference type="Proteomes" id="UP000245708"/>
    </source>
</evidence>
<proteinExistence type="predicted"/>
<sequence>MSSDDKTTPKTLTDSDIKTEHQSGRRNFLGLMAVGGAAGAAAALTGGQAQAQSTDSDNGNWTDRGGCGRGGGGLYSGRTDADNGNITDRAGYGRGAPYC</sequence>
<organism evidence="2 3">
    <name type="scientific">Roseicyclus mahoneyensis</name>
    <dbReference type="NCBI Taxonomy" id="164332"/>
    <lineage>
        <taxon>Bacteria</taxon>
        <taxon>Pseudomonadati</taxon>
        <taxon>Pseudomonadota</taxon>
        <taxon>Alphaproteobacteria</taxon>
        <taxon>Rhodobacterales</taxon>
        <taxon>Roseobacteraceae</taxon>
        <taxon>Roseicyclus</taxon>
    </lineage>
</organism>
<dbReference type="EMBL" id="QGGW01000005">
    <property type="protein sequence ID" value="PWK60253.1"/>
    <property type="molecule type" value="Genomic_DNA"/>
</dbReference>
<feature type="region of interest" description="Disordered" evidence="1">
    <location>
        <begin position="1"/>
        <end position="24"/>
    </location>
</feature>
<reference evidence="2 3" key="1">
    <citation type="submission" date="2018-05" db="EMBL/GenBank/DDBJ databases">
        <title>Genomic Encyclopedia of Type Strains, Phase IV (KMG-IV): sequencing the most valuable type-strain genomes for metagenomic binning, comparative biology and taxonomic classification.</title>
        <authorList>
            <person name="Goeker M."/>
        </authorList>
    </citation>
    <scope>NUCLEOTIDE SEQUENCE [LARGE SCALE GENOMIC DNA]</scope>
    <source>
        <strain evidence="2 3">DSM 16097</strain>
    </source>
</reference>
<gene>
    <name evidence="2" type="ORF">C7455_105238</name>
</gene>
<evidence type="ECO:0000313" key="2">
    <source>
        <dbReference type="EMBL" id="PWK60253.1"/>
    </source>
</evidence>
<keyword evidence="3" id="KW-1185">Reference proteome</keyword>
<feature type="compositionally biased region" description="Low complexity" evidence="1">
    <location>
        <begin position="41"/>
        <end position="52"/>
    </location>
</feature>